<feature type="compositionally biased region" description="Basic and acidic residues" evidence="2">
    <location>
        <begin position="156"/>
        <end position="178"/>
    </location>
</feature>
<feature type="compositionally biased region" description="Polar residues" evidence="2">
    <location>
        <begin position="41"/>
        <end position="50"/>
    </location>
</feature>
<feature type="compositionally biased region" description="Polar residues" evidence="2">
    <location>
        <begin position="76"/>
        <end position="90"/>
    </location>
</feature>
<dbReference type="GeneID" id="25330400"/>
<keyword evidence="1" id="KW-0175">Coiled coil</keyword>
<feature type="compositionally biased region" description="Pro residues" evidence="2">
    <location>
        <begin position="359"/>
        <end position="374"/>
    </location>
</feature>
<dbReference type="PANTHER" id="PTHR42023:SF1">
    <property type="entry name" value="BHLH DOMAIN-CONTAINING PROTEIN"/>
    <property type="match status" value="1"/>
</dbReference>
<organism evidence="3 4">
    <name type="scientific">Exophiala xenobiotica</name>
    <dbReference type="NCBI Taxonomy" id="348802"/>
    <lineage>
        <taxon>Eukaryota</taxon>
        <taxon>Fungi</taxon>
        <taxon>Dikarya</taxon>
        <taxon>Ascomycota</taxon>
        <taxon>Pezizomycotina</taxon>
        <taxon>Eurotiomycetes</taxon>
        <taxon>Chaetothyriomycetidae</taxon>
        <taxon>Chaetothyriales</taxon>
        <taxon>Herpotrichiellaceae</taxon>
        <taxon>Exophiala</taxon>
    </lineage>
</organism>
<dbReference type="STRING" id="348802.A0A0D2EYM9"/>
<dbReference type="PANTHER" id="PTHR42023">
    <property type="entry name" value="BHLH DOMAIN-CONTAINING PROTEIN"/>
    <property type="match status" value="1"/>
</dbReference>
<reference evidence="3 4" key="1">
    <citation type="submission" date="2015-01" db="EMBL/GenBank/DDBJ databases">
        <title>The Genome Sequence of Exophiala xenobiotica CBS118157.</title>
        <authorList>
            <consortium name="The Broad Institute Genomics Platform"/>
            <person name="Cuomo C."/>
            <person name="de Hoog S."/>
            <person name="Gorbushina A."/>
            <person name="Stielow B."/>
            <person name="Teixiera M."/>
            <person name="Abouelleil A."/>
            <person name="Chapman S.B."/>
            <person name="Priest M."/>
            <person name="Young S.K."/>
            <person name="Wortman J."/>
            <person name="Nusbaum C."/>
            <person name="Birren B."/>
        </authorList>
    </citation>
    <scope>NUCLEOTIDE SEQUENCE [LARGE SCALE GENOMIC DNA]</scope>
    <source>
        <strain evidence="3 4">CBS 118157</strain>
    </source>
</reference>
<feature type="compositionally biased region" description="Basic and acidic residues" evidence="2">
    <location>
        <begin position="278"/>
        <end position="288"/>
    </location>
</feature>
<name>A0A0D2EYM9_9EURO</name>
<dbReference type="HOGENOM" id="CLU_027720_0_0_1"/>
<feature type="compositionally biased region" description="Polar residues" evidence="2">
    <location>
        <begin position="98"/>
        <end position="119"/>
    </location>
</feature>
<evidence type="ECO:0000256" key="1">
    <source>
        <dbReference type="SAM" id="Coils"/>
    </source>
</evidence>
<evidence type="ECO:0000313" key="3">
    <source>
        <dbReference type="EMBL" id="KIW52879.1"/>
    </source>
</evidence>
<keyword evidence="4" id="KW-1185">Reference proteome</keyword>
<feature type="region of interest" description="Disordered" evidence="2">
    <location>
        <begin position="437"/>
        <end position="457"/>
    </location>
</feature>
<dbReference type="EMBL" id="KN847321">
    <property type="protein sequence ID" value="KIW52879.1"/>
    <property type="molecule type" value="Genomic_DNA"/>
</dbReference>
<proteinExistence type="predicted"/>
<dbReference type="Proteomes" id="UP000054342">
    <property type="component" value="Unassembled WGS sequence"/>
</dbReference>
<gene>
    <name evidence="3" type="ORF">PV05_08492</name>
</gene>
<dbReference type="OrthoDB" id="4507572at2759"/>
<feature type="region of interest" description="Disordered" evidence="2">
    <location>
        <begin position="41"/>
        <end position="304"/>
    </location>
</feature>
<feature type="compositionally biased region" description="Basic and acidic residues" evidence="2">
    <location>
        <begin position="207"/>
        <end position="224"/>
    </location>
</feature>
<sequence length="631" mass="69630">MRRSRNNEPQMGYHAWPEQTMDERYLETIPEVESLYSQYSRRSSVATTTLPELPFRSVPPLNEYEPAQSYDIVNLSAPNPYSQQPTSQIPQPRDSPAEPSNVSPISTPNSLHPNDSEGSLVSPIESVFPMSAGQSQAEPGSKSKIPRKLPLAPPKNNEDVPKRWALRKSEGEETRWDEYSGEPSEAGKPPSARPGTTPTVEQQYPQLKERTRQILAGLKDREAVKNSGWGKMPPPAEPDPLDHPPQRPAWKGASGRHAIVEPVKNTPAARTRPLMLPERNKPADEQARSETANTIPPEKMPRSPIDAVSVAASTLPTIRSISSDDSIKPVAPLKGRNTPRVISPTTADHTKGLDSPFHSPGPAPPMFEPAPSLSPAPSTIQDYAGDSPTLGSNASFTGGRSSSEDSLETTVRANPLQREMDTSSSWNTYTSMVEPHSPFSRAEMTSSPVSMTGTSDVPSPIFLRKRVAANNSGHKSYDNHGGISPFSNIVARKSSSNILRKAVGGDQKPRAVSLMSGLSMTKSLPPTPVELQAANKAASLEARLEDLSRRKRNQHKIISELRESLKRNAIIYDARKRNEIEKMITNLNLEIQEITNEEHETSLRLHRVVKRRDREDFYEQPTGLWIKRVTS</sequence>
<feature type="compositionally biased region" description="Polar residues" evidence="2">
    <location>
        <begin position="389"/>
        <end position="401"/>
    </location>
</feature>
<evidence type="ECO:0000313" key="4">
    <source>
        <dbReference type="Proteomes" id="UP000054342"/>
    </source>
</evidence>
<feature type="region of interest" description="Disordered" evidence="2">
    <location>
        <begin position="322"/>
        <end position="410"/>
    </location>
</feature>
<feature type="compositionally biased region" description="Polar residues" evidence="2">
    <location>
        <begin position="443"/>
        <end position="457"/>
    </location>
</feature>
<dbReference type="RefSeq" id="XP_013313463.1">
    <property type="nucleotide sequence ID" value="XM_013458009.1"/>
</dbReference>
<protein>
    <submittedName>
        <fullName evidence="3">Uncharacterized protein</fullName>
    </submittedName>
</protein>
<accession>A0A0D2EYM9</accession>
<dbReference type="AlphaFoldDB" id="A0A0D2EYM9"/>
<evidence type="ECO:0000256" key="2">
    <source>
        <dbReference type="SAM" id="MobiDB-lite"/>
    </source>
</evidence>
<feature type="coiled-coil region" evidence="1">
    <location>
        <begin position="530"/>
        <end position="597"/>
    </location>
</feature>
<feature type="compositionally biased region" description="Polar residues" evidence="2">
    <location>
        <begin position="194"/>
        <end position="205"/>
    </location>
</feature>